<dbReference type="Proteomes" id="UP001597079">
    <property type="component" value="Unassembled WGS sequence"/>
</dbReference>
<protein>
    <submittedName>
        <fullName evidence="1">Uncharacterized protein</fullName>
    </submittedName>
</protein>
<name>A0ABW4JJU9_9BACL</name>
<dbReference type="EMBL" id="JBHUCX010000073">
    <property type="protein sequence ID" value="MFD1676574.1"/>
    <property type="molecule type" value="Genomic_DNA"/>
</dbReference>
<gene>
    <name evidence="1" type="ORF">ACFSB2_17925</name>
</gene>
<proteinExistence type="predicted"/>
<dbReference type="RefSeq" id="WP_377944480.1">
    <property type="nucleotide sequence ID" value="NZ_JBHUCX010000073.1"/>
</dbReference>
<accession>A0ABW4JJU9</accession>
<sequence length="163" mass="18468">MITLKSSVSDEIHKQLAIELFNFTWDLIEKPDRNETEDETMVNAAHASRFHWDMVGTAQHFATGEWQISRVYSLVGRPEPALFHAQKSLALCQNNQLGDFNTGFAYEALARAYATQGDTKQRDENIALANRSAEKVDKESDRVWLLKNVNTIASLSLPIWEGN</sequence>
<reference evidence="2" key="1">
    <citation type="journal article" date="2019" name="Int. J. Syst. Evol. Microbiol.">
        <title>The Global Catalogue of Microorganisms (GCM) 10K type strain sequencing project: providing services to taxonomists for standard genome sequencing and annotation.</title>
        <authorList>
            <consortium name="The Broad Institute Genomics Platform"/>
            <consortium name="The Broad Institute Genome Sequencing Center for Infectious Disease"/>
            <person name="Wu L."/>
            <person name="Ma J."/>
        </authorList>
    </citation>
    <scope>NUCLEOTIDE SEQUENCE [LARGE SCALE GENOMIC DNA]</scope>
    <source>
        <strain evidence="2">CGMCC 1.12286</strain>
    </source>
</reference>
<evidence type="ECO:0000313" key="1">
    <source>
        <dbReference type="EMBL" id="MFD1676574.1"/>
    </source>
</evidence>
<evidence type="ECO:0000313" key="2">
    <source>
        <dbReference type="Proteomes" id="UP001597079"/>
    </source>
</evidence>
<organism evidence="1 2">
    <name type="scientific">Alicyclobacillus fodiniaquatilis</name>
    <dbReference type="NCBI Taxonomy" id="1661150"/>
    <lineage>
        <taxon>Bacteria</taxon>
        <taxon>Bacillati</taxon>
        <taxon>Bacillota</taxon>
        <taxon>Bacilli</taxon>
        <taxon>Bacillales</taxon>
        <taxon>Alicyclobacillaceae</taxon>
        <taxon>Alicyclobacillus</taxon>
    </lineage>
</organism>
<keyword evidence="2" id="KW-1185">Reference proteome</keyword>
<comment type="caution">
    <text evidence="1">The sequence shown here is derived from an EMBL/GenBank/DDBJ whole genome shotgun (WGS) entry which is preliminary data.</text>
</comment>